<reference evidence="3 4" key="1">
    <citation type="journal article" date="2015" name="Fungal Genet. Biol.">
        <title>Evolution of novel wood decay mechanisms in Agaricales revealed by the genome sequences of Fistulina hepatica and Cylindrobasidium torrendii.</title>
        <authorList>
            <person name="Floudas D."/>
            <person name="Held B.W."/>
            <person name="Riley R."/>
            <person name="Nagy L.G."/>
            <person name="Koehler G."/>
            <person name="Ransdell A.S."/>
            <person name="Younus H."/>
            <person name="Chow J."/>
            <person name="Chiniquy J."/>
            <person name="Lipzen A."/>
            <person name="Tritt A."/>
            <person name="Sun H."/>
            <person name="Haridas S."/>
            <person name="LaButti K."/>
            <person name="Ohm R.A."/>
            <person name="Kues U."/>
            <person name="Blanchette R.A."/>
            <person name="Grigoriev I.V."/>
            <person name="Minto R.E."/>
            <person name="Hibbett D.S."/>
        </authorList>
    </citation>
    <scope>NUCLEOTIDE SEQUENCE [LARGE SCALE GENOMIC DNA]</scope>
    <source>
        <strain evidence="3 4">FP15055 ss-10</strain>
    </source>
</reference>
<dbReference type="Proteomes" id="UP000054007">
    <property type="component" value="Unassembled WGS sequence"/>
</dbReference>
<dbReference type="PANTHER" id="PTHR36223">
    <property type="entry name" value="BETA-LACTAMASE-TYPE TRANSPEPTIDASE FOLD DOMAIN CONTAINING PROTEIN"/>
    <property type="match status" value="1"/>
</dbReference>
<feature type="region of interest" description="Disordered" evidence="1">
    <location>
        <begin position="143"/>
        <end position="163"/>
    </location>
</feature>
<dbReference type="STRING" id="1314674.A0A0D7B359"/>
<feature type="region of interest" description="Disordered" evidence="1">
    <location>
        <begin position="308"/>
        <end position="351"/>
    </location>
</feature>
<feature type="compositionally biased region" description="Basic and acidic residues" evidence="1">
    <location>
        <begin position="322"/>
        <end position="333"/>
    </location>
</feature>
<dbReference type="Pfam" id="PF25534">
    <property type="entry name" value="DUF7918"/>
    <property type="match status" value="1"/>
</dbReference>
<proteinExistence type="predicted"/>
<gene>
    <name evidence="3" type="ORF">CYLTODRAFT_425069</name>
</gene>
<accession>A0A0D7B359</accession>
<sequence length="351" mass="39595">MVRHGSISASVVVDGADLPEYKSRYDSRKRVLSCWIPSEAGKAFKIRLRADRTDYHSNIVFYVDGRLLRDVVCWKHEAPGFTCNSANTSANTESPLLFANNVAAKDHSLLGAQSPSEQGEIRVKHCRVEKLERIKEHQEPHIYEPPDIFDEGSKPVPHITSVGKKRTCAPVKMASHDTREIKHILTVIFYYRPIEHLRARGIAPPAPPPPPTEVDAEDSEDNESAEDYEGEYDDEDEEDDEDAEGDEGVEDDESAEDVVASKRPASSKKRKASSASSESESDSDGEEMVEIRRLNAEIEIKRLELRVAELKEQRRRKKRKLETKASRTSENQRDSATPVKKKNSSMRRKTG</sequence>
<evidence type="ECO:0000259" key="2">
    <source>
        <dbReference type="Pfam" id="PF25534"/>
    </source>
</evidence>
<name>A0A0D7B359_9AGAR</name>
<dbReference type="InterPro" id="IPR057678">
    <property type="entry name" value="DUF7918"/>
</dbReference>
<feature type="compositionally biased region" description="Acidic residues" evidence="1">
    <location>
        <begin position="214"/>
        <end position="256"/>
    </location>
</feature>
<keyword evidence="4" id="KW-1185">Reference proteome</keyword>
<feature type="region of interest" description="Disordered" evidence="1">
    <location>
        <begin position="201"/>
        <end position="288"/>
    </location>
</feature>
<dbReference type="AlphaFoldDB" id="A0A0D7B359"/>
<feature type="domain" description="DUF7918" evidence="2">
    <location>
        <begin position="7"/>
        <end position="204"/>
    </location>
</feature>
<protein>
    <recommendedName>
        <fullName evidence="2">DUF7918 domain-containing protein</fullName>
    </recommendedName>
</protein>
<dbReference type="OrthoDB" id="3364132at2759"/>
<feature type="compositionally biased region" description="Basic residues" evidence="1">
    <location>
        <begin position="339"/>
        <end position="351"/>
    </location>
</feature>
<evidence type="ECO:0000313" key="4">
    <source>
        <dbReference type="Proteomes" id="UP000054007"/>
    </source>
</evidence>
<organism evidence="3 4">
    <name type="scientific">Cylindrobasidium torrendii FP15055 ss-10</name>
    <dbReference type="NCBI Taxonomy" id="1314674"/>
    <lineage>
        <taxon>Eukaryota</taxon>
        <taxon>Fungi</taxon>
        <taxon>Dikarya</taxon>
        <taxon>Basidiomycota</taxon>
        <taxon>Agaricomycotina</taxon>
        <taxon>Agaricomycetes</taxon>
        <taxon>Agaricomycetidae</taxon>
        <taxon>Agaricales</taxon>
        <taxon>Marasmiineae</taxon>
        <taxon>Physalacriaceae</taxon>
        <taxon>Cylindrobasidium</taxon>
    </lineage>
</organism>
<feature type="compositionally biased region" description="Acidic residues" evidence="1">
    <location>
        <begin position="279"/>
        <end position="288"/>
    </location>
</feature>
<evidence type="ECO:0000313" key="3">
    <source>
        <dbReference type="EMBL" id="KIY64609.1"/>
    </source>
</evidence>
<dbReference type="PANTHER" id="PTHR36223:SF1">
    <property type="entry name" value="TRANSCRIPTION ELONGATION FACTOR EAF N-TERMINAL DOMAIN-CONTAINING PROTEIN"/>
    <property type="match status" value="1"/>
</dbReference>
<dbReference type="EMBL" id="KN880627">
    <property type="protein sequence ID" value="KIY64609.1"/>
    <property type="molecule type" value="Genomic_DNA"/>
</dbReference>
<evidence type="ECO:0000256" key="1">
    <source>
        <dbReference type="SAM" id="MobiDB-lite"/>
    </source>
</evidence>